<name>A0A1F5AEI5_9BACT</name>
<feature type="active site" evidence="10 11">
    <location>
        <position position="186"/>
    </location>
</feature>
<reference evidence="13 14" key="1">
    <citation type="journal article" date="2016" name="Nat. Commun.">
        <title>Thousands of microbial genomes shed light on interconnected biogeochemical processes in an aquifer system.</title>
        <authorList>
            <person name="Anantharaman K."/>
            <person name="Brown C.T."/>
            <person name="Hug L.A."/>
            <person name="Sharon I."/>
            <person name="Castelle C.J."/>
            <person name="Probst A.J."/>
            <person name="Thomas B.C."/>
            <person name="Singh A."/>
            <person name="Wilkins M.J."/>
            <person name="Karaoz U."/>
            <person name="Brodie E.L."/>
            <person name="Williams K.H."/>
            <person name="Hubbard S.S."/>
            <person name="Banfield J.F."/>
        </authorList>
    </citation>
    <scope>NUCLEOTIDE SEQUENCE [LARGE SCALE GENOMIC DNA]</scope>
</reference>
<dbReference type="GO" id="GO:0016829">
    <property type="term" value="F:lyase activity"/>
    <property type="evidence" value="ECO:0007669"/>
    <property type="project" value="UniProtKB-KW"/>
</dbReference>
<dbReference type="Pfam" id="PF00117">
    <property type="entry name" value="GATase"/>
    <property type="match status" value="1"/>
</dbReference>
<sequence length="205" mass="22855">MMVIVDYGMGNLKSVQNAFSEVGYKTEITDDPNRIKEASTIVLPGVGAFRDAIKFLKNKKIDKELIDAIKAGKPFLGICLGMQLLFTYSEEGGLFSGLNVIPGGVKRFPASVKCPHLGWNKIKFTHNSNSNTNPIFQDILDESYFYFVHSYYCEADNPQVVYSTTDYGLVFPSSIWKGNLFGVQFHPEKSSTQGLKILKNFGELS</sequence>
<dbReference type="InterPro" id="IPR010139">
    <property type="entry name" value="Imidazole-glycPsynth_HisH"/>
</dbReference>
<evidence type="ECO:0000256" key="8">
    <source>
        <dbReference type="ARBA" id="ARBA00047838"/>
    </source>
</evidence>
<keyword evidence="7 10" id="KW-0456">Lyase</keyword>
<evidence type="ECO:0000313" key="13">
    <source>
        <dbReference type="EMBL" id="OGD16912.1"/>
    </source>
</evidence>
<keyword evidence="5 10" id="KW-0315">Glutamine amidotransferase</keyword>
<dbReference type="PROSITE" id="PS51273">
    <property type="entry name" value="GATASE_TYPE_1"/>
    <property type="match status" value="1"/>
</dbReference>
<dbReference type="InterPro" id="IPR017926">
    <property type="entry name" value="GATASE"/>
</dbReference>
<dbReference type="HAMAP" id="MF_00278">
    <property type="entry name" value="HisH"/>
    <property type="match status" value="1"/>
</dbReference>
<feature type="domain" description="Glutamine amidotransferase" evidence="12">
    <location>
        <begin position="3"/>
        <end position="201"/>
    </location>
</feature>
<keyword evidence="6 10" id="KW-0368">Histidine biosynthesis</keyword>
<comment type="catalytic activity">
    <reaction evidence="8 10">
        <text>5-[(5-phospho-1-deoxy-D-ribulos-1-ylimino)methylamino]-1-(5-phospho-beta-D-ribosyl)imidazole-4-carboxamide + L-glutamine = D-erythro-1-(imidazol-4-yl)glycerol 3-phosphate + 5-amino-1-(5-phospho-beta-D-ribosyl)imidazole-4-carboxamide + L-glutamate + H(+)</text>
        <dbReference type="Rhea" id="RHEA:24793"/>
        <dbReference type="ChEBI" id="CHEBI:15378"/>
        <dbReference type="ChEBI" id="CHEBI:29985"/>
        <dbReference type="ChEBI" id="CHEBI:58278"/>
        <dbReference type="ChEBI" id="CHEBI:58359"/>
        <dbReference type="ChEBI" id="CHEBI:58475"/>
        <dbReference type="ChEBI" id="CHEBI:58525"/>
        <dbReference type="EC" id="4.3.2.10"/>
    </reaction>
</comment>
<dbReference type="CDD" id="cd01748">
    <property type="entry name" value="GATase1_IGP_Synthase"/>
    <property type="match status" value="1"/>
</dbReference>
<organism evidence="13 14">
    <name type="scientific">Candidatus Sediminicultor quintus</name>
    <dbReference type="NCBI Taxonomy" id="1797291"/>
    <lineage>
        <taxon>Bacteria</taxon>
        <taxon>Pseudomonadati</taxon>
        <taxon>Atribacterota</taxon>
        <taxon>Candidatus Phoenicimicrobiia</taxon>
        <taxon>Candidatus Pheonicimicrobiales</taxon>
        <taxon>Candidatus Phoenicimicrobiaceae</taxon>
        <taxon>Candidatus Sediminicultor</taxon>
    </lineage>
</organism>
<dbReference type="EC" id="4.3.2.10" evidence="10"/>
<dbReference type="NCBIfam" id="TIGR01855">
    <property type="entry name" value="IMP_synth_hisH"/>
    <property type="match status" value="1"/>
</dbReference>
<evidence type="ECO:0000256" key="1">
    <source>
        <dbReference type="ARBA" id="ARBA00005091"/>
    </source>
</evidence>
<dbReference type="UniPathway" id="UPA00031">
    <property type="reaction ID" value="UER00010"/>
</dbReference>
<dbReference type="GO" id="GO:0004359">
    <property type="term" value="F:glutaminase activity"/>
    <property type="evidence" value="ECO:0007669"/>
    <property type="project" value="UniProtKB-EC"/>
</dbReference>
<dbReference type="SUPFAM" id="SSF52317">
    <property type="entry name" value="Class I glutamine amidotransferase-like"/>
    <property type="match status" value="1"/>
</dbReference>
<comment type="subunit">
    <text evidence="2 10">Heterodimer of HisH and HisF.</text>
</comment>
<comment type="function">
    <text evidence="10">IGPS catalyzes the conversion of PRFAR and glutamine to IGP, AICAR and glutamate. The HisH subunit catalyzes the hydrolysis of glutamine to glutamate and ammonia as part of the synthesis of IGP and AICAR. The resulting ammonia molecule is channeled to the active site of HisF.</text>
</comment>
<evidence type="ECO:0000256" key="7">
    <source>
        <dbReference type="ARBA" id="ARBA00023239"/>
    </source>
</evidence>
<gene>
    <name evidence="10" type="primary">hisH</name>
    <name evidence="13" type="ORF">A2V47_05815</name>
</gene>
<dbReference type="InterPro" id="IPR029062">
    <property type="entry name" value="Class_I_gatase-like"/>
</dbReference>
<feature type="active site" description="Nucleophile" evidence="10 11">
    <location>
        <position position="79"/>
    </location>
</feature>
<evidence type="ECO:0000256" key="5">
    <source>
        <dbReference type="ARBA" id="ARBA00022962"/>
    </source>
</evidence>
<evidence type="ECO:0000259" key="12">
    <source>
        <dbReference type="Pfam" id="PF00117"/>
    </source>
</evidence>
<keyword evidence="10" id="KW-0963">Cytoplasm</keyword>
<evidence type="ECO:0000256" key="10">
    <source>
        <dbReference type="HAMAP-Rule" id="MF_00278"/>
    </source>
</evidence>
<dbReference type="PIRSF" id="PIRSF000495">
    <property type="entry name" value="Amidotransf_hisH"/>
    <property type="match status" value="1"/>
</dbReference>
<dbReference type="PANTHER" id="PTHR42701:SF1">
    <property type="entry name" value="IMIDAZOLE GLYCEROL PHOSPHATE SYNTHASE SUBUNIT HISH"/>
    <property type="match status" value="1"/>
</dbReference>
<accession>A0A1F5AEI5</accession>
<keyword evidence="4 10" id="KW-0378">Hydrolase</keyword>
<dbReference type="GO" id="GO:0000107">
    <property type="term" value="F:imidazoleglycerol-phosphate synthase activity"/>
    <property type="evidence" value="ECO:0007669"/>
    <property type="project" value="UniProtKB-UniRule"/>
</dbReference>
<comment type="catalytic activity">
    <reaction evidence="9 10">
        <text>L-glutamine + H2O = L-glutamate + NH4(+)</text>
        <dbReference type="Rhea" id="RHEA:15889"/>
        <dbReference type="ChEBI" id="CHEBI:15377"/>
        <dbReference type="ChEBI" id="CHEBI:28938"/>
        <dbReference type="ChEBI" id="CHEBI:29985"/>
        <dbReference type="ChEBI" id="CHEBI:58359"/>
        <dbReference type="EC" id="3.5.1.2"/>
    </reaction>
</comment>
<dbReference type="Proteomes" id="UP000177701">
    <property type="component" value="Unassembled WGS sequence"/>
</dbReference>
<dbReference type="Gene3D" id="3.40.50.880">
    <property type="match status" value="1"/>
</dbReference>
<dbReference type="STRING" id="1797291.A2V47_05815"/>
<dbReference type="GO" id="GO:0000105">
    <property type="term" value="P:L-histidine biosynthetic process"/>
    <property type="evidence" value="ECO:0007669"/>
    <property type="project" value="UniProtKB-UniRule"/>
</dbReference>
<evidence type="ECO:0000256" key="9">
    <source>
        <dbReference type="ARBA" id="ARBA00049534"/>
    </source>
</evidence>
<proteinExistence type="inferred from homology"/>
<dbReference type="PANTHER" id="PTHR42701">
    <property type="entry name" value="IMIDAZOLE GLYCEROL PHOSPHATE SYNTHASE SUBUNIT HISH"/>
    <property type="match status" value="1"/>
</dbReference>
<comment type="caution">
    <text evidence="13">The sequence shown here is derived from an EMBL/GenBank/DDBJ whole genome shotgun (WGS) entry which is preliminary data.</text>
</comment>
<keyword evidence="3 10" id="KW-0028">Amino-acid biosynthesis</keyword>
<dbReference type="EC" id="3.5.1.2" evidence="10"/>
<dbReference type="EMBL" id="MEYH01000022">
    <property type="protein sequence ID" value="OGD16912.1"/>
    <property type="molecule type" value="Genomic_DNA"/>
</dbReference>
<keyword evidence="13" id="KW-0808">Transferase</keyword>
<evidence type="ECO:0000256" key="11">
    <source>
        <dbReference type="PIRSR" id="PIRSR000495-1"/>
    </source>
</evidence>
<dbReference type="GO" id="GO:0005737">
    <property type="term" value="C:cytoplasm"/>
    <property type="evidence" value="ECO:0007669"/>
    <property type="project" value="UniProtKB-SubCell"/>
</dbReference>
<evidence type="ECO:0000256" key="2">
    <source>
        <dbReference type="ARBA" id="ARBA00011152"/>
    </source>
</evidence>
<evidence type="ECO:0000313" key="14">
    <source>
        <dbReference type="Proteomes" id="UP000177701"/>
    </source>
</evidence>
<protein>
    <recommendedName>
        <fullName evidence="10">Imidazole glycerol phosphate synthase subunit HisH</fullName>
        <ecNumber evidence="10">4.3.2.10</ecNumber>
    </recommendedName>
    <alternativeName>
        <fullName evidence="10">IGP synthase glutaminase subunit</fullName>
        <ecNumber evidence="10">3.5.1.2</ecNumber>
    </alternativeName>
    <alternativeName>
        <fullName evidence="10">IGP synthase subunit HisH</fullName>
    </alternativeName>
    <alternativeName>
        <fullName evidence="10">ImGP synthase subunit HisH</fullName>
        <shortName evidence="10">IGPS subunit HisH</shortName>
    </alternativeName>
</protein>
<evidence type="ECO:0000256" key="4">
    <source>
        <dbReference type="ARBA" id="ARBA00022801"/>
    </source>
</evidence>
<dbReference type="AlphaFoldDB" id="A0A1F5AEI5"/>
<comment type="subcellular location">
    <subcellularLocation>
        <location evidence="10">Cytoplasm</location>
    </subcellularLocation>
</comment>
<comment type="pathway">
    <text evidence="1 10">Amino-acid biosynthesis; L-histidine biosynthesis; L-histidine from 5-phospho-alpha-D-ribose 1-diphosphate: step 5/9.</text>
</comment>
<feature type="active site" evidence="10 11">
    <location>
        <position position="188"/>
    </location>
</feature>
<evidence type="ECO:0000256" key="6">
    <source>
        <dbReference type="ARBA" id="ARBA00023102"/>
    </source>
</evidence>
<evidence type="ECO:0000256" key="3">
    <source>
        <dbReference type="ARBA" id="ARBA00022605"/>
    </source>
</evidence>